<dbReference type="Gene3D" id="1.25.40.10">
    <property type="entry name" value="Tetratricopeptide repeat domain"/>
    <property type="match status" value="1"/>
</dbReference>
<sequence>MPQSENIRLFPPQNLAASANIQSLPFYPQEQFFCGPTTLAELFNYHGMNVTPAELAPNLFIPSREGSLQLEMISATRQYNFVPYSQAGSILQIIHLISQGIPVIVLQNNSISWLPMWHYAVVKGYDLQKSELILNTGKTEDHRMSFELFERTWQRSSYWMLVPLPSVKTSQHLESHIYIKAAYDLMRIGKVNTGLMSLKSAIKEWPEQWLSYFLLANHYLNSDVAESLKWFHAGLTFAQTEPDYLNNYAYALAMAGCDESAKHIIHQALLLAPNNANIQDTQRQINFTKSATQTAKVSCTIIQ</sequence>
<dbReference type="Pfam" id="PF13529">
    <property type="entry name" value="Peptidase_C39_2"/>
    <property type="match status" value="1"/>
</dbReference>
<keyword evidence="3" id="KW-1185">Reference proteome</keyword>
<evidence type="ECO:0000313" key="3">
    <source>
        <dbReference type="Proteomes" id="UP001521137"/>
    </source>
</evidence>
<dbReference type="RefSeq" id="WP_235311573.1">
    <property type="nucleotide sequence ID" value="NZ_JAKGAS010000003.1"/>
</dbReference>
<evidence type="ECO:0000259" key="1">
    <source>
        <dbReference type="Pfam" id="PF13529"/>
    </source>
</evidence>
<dbReference type="Proteomes" id="UP001521137">
    <property type="component" value="Unassembled WGS sequence"/>
</dbReference>
<dbReference type="Gene3D" id="3.90.70.10">
    <property type="entry name" value="Cysteine proteinases"/>
    <property type="match status" value="1"/>
</dbReference>
<feature type="domain" description="Peptidase C39-like" evidence="1">
    <location>
        <begin position="24"/>
        <end position="135"/>
    </location>
</feature>
<dbReference type="InterPro" id="IPR039563">
    <property type="entry name" value="Peptidase_C39_single_dom"/>
</dbReference>
<gene>
    <name evidence="2" type="ORF">L0668_07855</name>
</gene>
<comment type="caution">
    <text evidence="2">The sequence shown here is derived from an EMBL/GenBank/DDBJ whole genome shotgun (WGS) entry which is preliminary data.</text>
</comment>
<accession>A0ABS9D6G0</accession>
<evidence type="ECO:0000313" key="2">
    <source>
        <dbReference type="EMBL" id="MCF2948017.1"/>
    </source>
</evidence>
<protein>
    <submittedName>
        <fullName evidence="2">PA2778 family cysteine peptidase</fullName>
    </submittedName>
</protein>
<reference evidence="2 3" key="1">
    <citation type="submission" date="2022-01" db="EMBL/GenBank/DDBJ databases">
        <title>Paraglaciecola sp. G1-23.</title>
        <authorList>
            <person name="Jin M.S."/>
            <person name="Han D.M."/>
            <person name="Kim H.M."/>
            <person name="Jeon C.O."/>
        </authorList>
    </citation>
    <scope>NUCLEOTIDE SEQUENCE [LARGE SCALE GENOMIC DNA]</scope>
    <source>
        <strain evidence="2 3">G1-23</strain>
    </source>
</reference>
<dbReference type="InterPro" id="IPR011990">
    <property type="entry name" value="TPR-like_helical_dom_sf"/>
</dbReference>
<proteinExistence type="predicted"/>
<dbReference type="EMBL" id="JAKGAS010000003">
    <property type="protein sequence ID" value="MCF2948017.1"/>
    <property type="molecule type" value="Genomic_DNA"/>
</dbReference>
<dbReference type="SUPFAM" id="SSF48452">
    <property type="entry name" value="TPR-like"/>
    <property type="match status" value="1"/>
</dbReference>
<dbReference type="CDD" id="cd02549">
    <property type="entry name" value="Peptidase_C39A"/>
    <property type="match status" value="1"/>
</dbReference>
<organism evidence="2 3">
    <name type="scientific">Paraglaciecola algarum</name>
    <dbReference type="NCBI Taxonomy" id="3050085"/>
    <lineage>
        <taxon>Bacteria</taxon>
        <taxon>Pseudomonadati</taxon>
        <taxon>Pseudomonadota</taxon>
        <taxon>Gammaproteobacteria</taxon>
        <taxon>Alteromonadales</taxon>
        <taxon>Alteromonadaceae</taxon>
        <taxon>Paraglaciecola</taxon>
    </lineage>
</organism>
<dbReference type="InterPro" id="IPR039564">
    <property type="entry name" value="Peptidase_C39-like"/>
</dbReference>
<dbReference type="NCBIfam" id="NF033920">
    <property type="entry name" value="C39_PA2778_fam"/>
    <property type="match status" value="1"/>
</dbReference>
<name>A0ABS9D6G0_9ALTE</name>